<dbReference type="EMBL" id="VULZ01000002">
    <property type="protein sequence ID" value="MSS14020.1"/>
    <property type="molecule type" value="Genomic_DNA"/>
</dbReference>
<protein>
    <submittedName>
        <fullName evidence="2">Uncharacterized protein</fullName>
    </submittedName>
</protein>
<dbReference type="RefSeq" id="WP_154522951.1">
    <property type="nucleotide sequence ID" value="NZ_VULZ01000002.1"/>
</dbReference>
<reference evidence="2 3" key="1">
    <citation type="submission" date="2019-08" db="EMBL/GenBank/DDBJ databases">
        <title>In-depth cultivation of the pig gut microbiome towards novel bacterial diversity and tailored functional studies.</title>
        <authorList>
            <person name="Wylensek D."/>
            <person name="Hitch T.C.A."/>
            <person name="Clavel T."/>
        </authorList>
    </citation>
    <scope>NUCLEOTIDE SEQUENCE [LARGE SCALE GENOMIC DNA]</scope>
    <source>
        <strain evidence="2 3">Oil+RF-744-WCA-WT-11</strain>
    </source>
</reference>
<keyword evidence="3" id="KW-1185">Reference proteome</keyword>
<feature type="transmembrane region" description="Helical" evidence="1">
    <location>
        <begin position="63"/>
        <end position="84"/>
    </location>
</feature>
<feature type="transmembrane region" description="Helical" evidence="1">
    <location>
        <begin position="268"/>
        <end position="289"/>
    </location>
</feature>
<dbReference type="AlphaFoldDB" id="A0A6L5X161"/>
<sequence length="303" mass="32240">MGLISGAIDAALESIGKSLLDVGEWFLETGYTLWKNAGKLTLDYVKISPMSQSGAWGVVTGSVYQMSLAIAASLAVLFFVMGWLRESIDIRNNFTLENMFRFFVRYAITASLIVNSLSLVTGICECATAVTSQISVNMESKDVENVFETVRDQLEDDDDADGGTWIGMGLAGMLGGFFGGAVIMVCGVSLVLSVLSRLFRLLLCVPFAPAAFAGFAGGHEFAQTGIAWLRTFIGYALEAVVIALAISISYGMFKDANMFSAGAKSGSIVSLLLLICGYCMPMVTACACVKGAEMTVRRCLGLG</sequence>
<organism evidence="2 3">
    <name type="scientific">Porcincola intestinalis</name>
    <dbReference type="NCBI Taxonomy" id="2606632"/>
    <lineage>
        <taxon>Bacteria</taxon>
        <taxon>Bacillati</taxon>
        <taxon>Bacillota</taxon>
        <taxon>Clostridia</taxon>
        <taxon>Lachnospirales</taxon>
        <taxon>Lachnospiraceae</taxon>
        <taxon>Porcincola</taxon>
    </lineage>
</organism>
<evidence type="ECO:0000313" key="3">
    <source>
        <dbReference type="Proteomes" id="UP000481852"/>
    </source>
</evidence>
<keyword evidence="1" id="KW-1133">Transmembrane helix</keyword>
<gene>
    <name evidence="2" type="ORF">FYJ35_03010</name>
</gene>
<comment type="caution">
    <text evidence="2">The sequence shown here is derived from an EMBL/GenBank/DDBJ whole genome shotgun (WGS) entry which is preliminary data.</text>
</comment>
<feature type="transmembrane region" description="Helical" evidence="1">
    <location>
        <begin position="228"/>
        <end position="248"/>
    </location>
</feature>
<proteinExistence type="predicted"/>
<feature type="transmembrane region" description="Helical" evidence="1">
    <location>
        <begin position="198"/>
        <end position="216"/>
    </location>
</feature>
<dbReference type="Proteomes" id="UP000481852">
    <property type="component" value="Unassembled WGS sequence"/>
</dbReference>
<accession>A0A6L5X161</accession>
<keyword evidence="1" id="KW-0472">Membrane</keyword>
<name>A0A6L5X161_9FIRM</name>
<evidence type="ECO:0000313" key="2">
    <source>
        <dbReference type="EMBL" id="MSS14020.1"/>
    </source>
</evidence>
<keyword evidence="1" id="KW-0812">Transmembrane</keyword>
<feature type="transmembrane region" description="Helical" evidence="1">
    <location>
        <begin position="170"/>
        <end position="192"/>
    </location>
</feature>
<evidence type="ECO:0000256" key="1">
    <source>
        <dbReference type="SAM" id="Phobius"/>
    </source>
</evidence>